<proteinExistence type="predicted"/>
<organism evidence="1 2">
    <name type="scientific">Tectimicrobiota bacterium</name>
    <dbReference type="NCBI Taxonomy" id="2528274"/>
    <lineage>
        <taxon>Bacteria</taxon>
        <taxon>Pseudomonadati</taxon>
        <taxon>Nitrospinota/Tectimicrobiota group</taxon>
        <taxon>Candidatus Tectimicrobiota</taxon>
    </lineage>
</organism>
<evidence type="ECO:0000313" key="1">
    <source>
        <dbReference type="EMBL" id="MBI2876343.1"/>
    </source>
</evidence>
<comment type="caution">
    <text evidence="1">The sequence shown here is derived from an EMBL/GenBank/DDBJ whole genome shotgun (WGS) entry which is preliminary data.</text>
</comment>
<evidence type="ECO:0008006" key="3">
    <source>
        <dbReference type="Google" id="ProtNLM"/>
    </source>
</evidence>
<reference evidence="1" key="1">
    <citation type="submission" date="2020-07" db="EMBL/GenBank/DDBJ databases">
        <title>Huge and variable diversity of episymbiotic CPR bacteria and DPANN archaea in groundwater ecosystems.</title>
        <authorList>
            <person name="He C.Y."/>
            <person name="Keren R."/>
            <person name="Whittaker M."/>
            <person name="Farag I.F."/>
            <person name="Doudna J."/>
            <person name="Cate J.H.D."/>
            <person name="Banfield J.F."/>
        </authorList>
    </citation>
    <scope>NUCLEOTIDE SEQUENCE</scope>
    <source>
        <strain evidence="1">NC_groundwater_672_Ag_B-0.1um_62_36</strain>
    </source>
</reference>
<dbReference type="Proteomes" id="UP000769766">
    <property type="component" value="Unassembled WGS sequence"/>
</dbReference>
<gene>
    <name evidence="1" type="ORF">HYY20_05625</name>
</gene>
<dbReference type="AlphaFoldDB" id="A0A932FWC2"/>
<evidence type="ECO:0000313" key="2">
    <source>
        <dbReference type="Proteomes" id="UP000769766"/>
    </source>
</evidence>
<name>A0A932FWC2_UNCTE</name>
<sequence length="208" mass="23082">MKRLAWMVGLWILALSCRQDVPREATVASPPGPGQAVSLQVLQKRLASCMPGQRCPDELLRLAGLTSLRGLVEDPQHHDWILLGQADPRHPPLLTEDLVVALRNAWLKYATRKGSTLFYDPPGCSIDPDPQTLAGIANVKEFRHVQENARGHLETHLWLPSCGGVRIEIEVTPENLVRGRGLKRWVAAVLAARPSPEALFWDYGARRG</sequence>
<protein>
    <recommendedName>
        <fullName evidence="3">Lipoprotein</fullName>
    </recommendedName>
</protein>
<accession>A0A932FWC2</accession>
<dbReference type="EMBL" id="JACPRF010000173">
    <property type="protein sequence ID" value="MBI2876343.1"/>
    <property type="molecule type" value="Genomic_DNA"/>
</dbReference>
<dbReference type="PROSITE" id="PS51257">
    <property type="entry name" value="PROKAR_LIPOPROTEIN"/>
    <property type="match status" value="1"/>
</dbReference>